<feature type="transmembrane region" description="Helical" evidence="1">
    <location>
        <begin position="216"/>
        <end position="234"/>
    </location>
</feature>
<feature type="transmembrane region" description="Helical" evidence="1">
    <location>
        <begin position="49"/>
        <end position="71"/>
    </location>
</feature>
<evidence type="ECO:0000313" key="2">
    <source>
        <dbReference type="EMBL" id="TWT74537.1"/>
    </source>
</evidence>
<name>A0A5C5YFQ2_9BACT</name>
<dbReference type="RefSeq" id="WP_146588990.1">
    <property type="nucleotide sequence ID" value="NZ_SJPO01000008.1"/>
</dbReference>
<keyword evidence="1" id="KW-0812">Transmembrane</keyword>
<keyword evidence="3" id="KW-1185">Reference proteome</keyword>
<dbReference type="EMBL" id="SJPO01000008">
    <property type="protein sequence ID" value="TWT74537.1"/>
    <property type="molecule type" value="Genomic_DNA"/>
</dbReference>
<feature type="transmembrane region" description="Helical" evidence="1">
    <location>
        <begin position="240"/>
        <end position="262"/>
    </location>
</feature>
<sequence length="284" mass="31332">MARLTKRYIRPIPLPKEQPPPEDNNEPGVRVIPSRLDVYSNVRQGPWTYLGSMLALSGGVYSVTLCTLLWLSSLRGPPLGAVGWQVLSELIPYLATMLPVFAVTAAYGGAISAVVLPVYVAAIKSMKLQCRWETHGALAGGVVALVAFLPLHFIRPLKEPQLDVLAIEILLGPLLATTFLQCGGAYAGLLNWRFAPPPNVGDAPGTMSLTFSIRQLLLLTLLTSLALGTLSYFRQLTLPLYALVGAWLVWQTISLPFAIWFGRWRRRVQSRRFGGRLKAMRQQR</sequence>
<evidence type="ECO:0000313" key="3">
    <source>
        <dbReference type="Proteomes" id="UP000318478"/>
    </source>
</evidence>
<gene>
    <name evidence="2" type="ORF">Pla123a_33610</name>
</gene>
<feature type="transmembrane region" description="Helical" evidence="1">
    <location>
        <begin position="174"/>
        <end position="195"/>
    </location>
</feature>
<organism evidence="2 3">
    <name type="scientific">Posidoniimonas polymericola</name>
    <dbReference type="NCBI Taxonomy" id="2528002"/>
    <lineage>
        <taxon>Bacteria</taxon>
        <taxon>Pseudomonadati</taxon>
        <taxon>Planctomycetota</taxon>
        <taxon>Planctomycetia</taxon>
        <taxon>Pirellulales</taxon>
        <taxon>Lacipirellulaceae</taxon>
        <taxon>Posidoniimonas</taxon>
    </lineage>
</organism>
<dbReference type="OrthoDB" id="9989714at2"/>
<dbReference type="Proteomes" id="UP000318478">
    <property type="component" value="Unassembled WGS sequence"/>
</dbReference>
<keyword evidence="1" id="KW-0472">Membrane</keyword>
<feature type="transmembrane region" description="Helical" evidence="1">
    <location>
        <begin position="134"/>
        <end position="154"/>
    </location>
</feature>
<accession>A0A5C5YFQ2</accession>
<proteinExistence type="predicted"/>
<evidence type="ECO:0000256" key="1">
    <source>
        <dbReference type="SAM" id="Phobius"/>
    </source>
</evidence>
<reference evidence="2 3" key="1">
    <citation type="submission" date="2019-02" db="EMBL/GenBank/DDBJ databases">
        <title>Deep-cultivation of Planctomycetes and their phenomic and genomic characterization uncovers novel biology.</title>
        <authorList>
            <person name="Wiegand S."/>
            <person name="Jogler M."/>
            <person name="Boedeker C."/>
            <person name="Pinto D."/>
            <person name="Vollmers J."/>
            <person name="Rivas-Marin E."/>
            <person name="Kohn T."/>
            <person name="Peeters S.H."/>
            <person name="Heuer A."/>
            <person name="Rast P."/>
            <person name="Oberbeckmann S."/>
            <person name="Bunk B."/>
            <person name="Jeske O."/>
            <person name="Meyerdierks A."/>
            <person name="Storesund J.E."/>
            <person name="Kallscheuer N."/>
            <person name="Luecker S."/>
            <person name="Lage O.M."/>
            <person name="Pohl T."/>
            <person name="Merkel B.J."/>
            <person name="Hornburger P."/>
            <person name="Mueller R.-W."/>
            <person name="Bruemmer F."/>
            <person name="Labrenz M."/>
            <person name="Spormann A.M."/>
            <person name="Op Den Camp H."/>
            <person name="Overmann J."/>
            <person name="Amann R."/>
            <person name="Jetten M.S.M."/>
            <person name="Mascher T."/>
            <person name="Medema M.H."/>
            <person name="Devos D.P."/>
            <person name="Kaster A.-K."/>
            <person name="Ovreas L."/>
            <person name="Rohde M."/>
            <person name="Galperin M.Y."/>
            <person name="Jogler C."/>
        </authorList>
    </citation>
    <scope>NUCLEOTIDE SEQUENCE [LARGE SCALE GENOMIC DNA]</scope>
    <source>
        <strain evidence="2 3">Pla123a</strain>
    </source>
</reference>
<dbReference type="AlphaFoldDB" id="A0A5C5YFQ2"/>
<comment type="caution">
    <text evidence="2">The sequence shown here is derived from an EMBL/GenBank/DDBJ whole genome shotgun (WGS) entry which is preliminary data.</text>
</comment>
<protein>
    <submittedName>
        <fullName evidence="2">Uncharacterized protein</fullName>
    </submittedName>
</protein>
<keyword evidence="1" id="KW-1133">Transmembrane helix</keyword>
<feature type="transmembrane region" description="Helical" evidence="1">
    <location>
        <begin position="91"/>
        <end position="122"/>
    </location>
</feature>